<evidence type="ECO:0000256" key="2">
    <source>
        <dbReference type="ARBA" id="ARBA00012438"/>
    </source>
</evidence>
<dbReference type="InterPro" id="IPR001789">
    <property type="entry name" value="Sig_transdc_resp-reg_receiver"/>
</dbReference>
<dbReference type="SMART" id="SM00387">
    <property type="entry name" value="HATPase_c"/>
    <property type="match status" value="1"/>
</dbReference>
<organism evidence="12 13">
    <name type="scientific">Aureibaculum flavum</name>
    <dbReference type="NCBI Taxonomy" id="2795986"/>
    <lineage>
        <taxon>Bacteria</taxon>
        <taxon>Pseudomonadati</taxon>
        <taxon>Bacteroidota</taxon>
        <taxon>Flavobacteriia</taxon>
        <taxon>Flavobacteriales</taxon>
        <taxon>Flavobacteriaceae</taxon>
        <taxon>Aureibaculum</taxon>
    </lineage>
</organism>
<evidence type="ECO:0000259" key="10">
    <source>
        <dbReference type="PROSITE" id="PS50109"/>
    </source>
</evidence>
<dbReference type="InterPro" id="IPR003661">
    <property type="entry name" value="HisK_dim/P_dom"/>
</dbReference>
<keyword evidence="8" id="KW-1133">Transmembrane helix</keyword>
<keyword evidence="3 7" id="KW-0597">Phosphoprotein</keyword>
<evidence type="ECO:0000259" key="9">
    <source>
        <dbReference type="PROSITE" id="PS01124"/>
    </source>
</evidence>
<protein>
    <recommendedName>
        <fullName evidence="2">histidine kinase</fullName>
        <ecNumber evidence="2">2.7.13.3</ecNumber>
    </recommendedName>
</protein>
<dbReference type="SUPFAM" id="SSF55874">
    <property type="entry name" value="ATPase domain of HSP90 chaperone/DNA topoisomerase II/histidine kinase"/>
    <property type="match status" value="1"/>
</dbReference>
<dbReference type="InterPro" id="IPR004358">
    <property type="entry name" value="Sig_transdc_His_kin-like_C"/>
</dbReference>
<dbReference type="Gene3D" id="2.130.10.10">
    <property type="entry name" value="YVTN repeat-like/Quinoprotein amine dehydrogenase"/>
    <property type="match status" value="3"/>
</dbReference>
<dbReference type="SUPFAM" id="SSF47384">
    <property type="entry name" value="Homodimeric domain of signal transducing histidine kinase"/>
    <property type="match status" value="1"/>
</dbReference>
<dbReference type="InterPro" id="IPR013783">
    <property type="entry name" value="Ig-like_fold"/>
</dbReference>
<comment type="catalytic activity">
    <reaction evidence="1">
        <text>ATP + protein L-histidine = ADP + protein N-phospho-L-histidine.</text>
        <dbReference type="EC" id="2.7.13.3"/>
    </reaction>
</comment>
<evidence type="ECO:0000313" key="12">
    <source>
        <dbReference type="EMBL" id="MBJ2175975.1"/>
    </source>
</evidence>
<reference evidence="12 13" key="1">
    <citation type="submission" date="2020-12" db="EMBL/GenBank/DDBJ databases">
        <title>Aureibaculum luteum sp. nov. and Aureibaculum flavum sp. nov., novel members of the family Flavobacteriaceae isolated from Antarctic intertidal sediments.</title>
        <authorList>
            <person name="He X."/>
            <person name="Zhang X."/>
        </authorList>
    </citation>
    <scope>NUCLEOTIDE SEQUENCE [LARGE SCALE GENOMIC DNA]</scope>
    <source>
        <strain evidence="12 13">A20</strain>
    </source>
</reference>
<dbReference type="Gene3D" id="3.40.50.2300">
    <property type="match status" value="1"/>
</dbReference>
<name>A0ABS0WVM3_9FLAO</name>
<dbReference type="PROSITE" id="PS00041">
    <property type="entry name" value="HTH_ARAC_FAMILY_1"/>
    <property type="match status" value="1"/>
</dbReference>
<keyword evidence="13" id="KW-1185">Reference proteome</keyword>
<dbReference type="EC" id="2.7.13.3" evidence="2"/>
<dbReference type="Proteomes" id="UP000623301">
    <property type="component" value="Unassembled WGS sequence"/>
</dbReference>
<keyword evidence="8" id="KW-0812">Transmembrane</keyword>
<dbReference type="InterPro" id="IPR003594">
    <property type="entry name" value="HATPase_dom"/>
</dbReference>
<dbReference type="InterPro" id="IPR036097">
    <property type="entry name" value="HisK_dim/P_sf"/>
</dbReference>
<evidence type="ECO:0000313" key="13">
    <source>
        <dbReference type="Proteomes" id="UP000623301"/>
    </source>
</evidence>
<dbReference type="PRINTS" id="PR00344">
    <property type="entry name" value="BCTRLSENSOR"/>
</dbReference>
<evidence type="ECO:0000256" key="8">
    <source>
        <dbReference type="SAM" id="Phobius"/>
    </source>
</evidence>
<dbReference type="InterPro" id="IPR018060">
    <property type="entry name" value="HTH_AraC"/>
</dbReference>
<dbReference type="InterPro" id="IPR005467">
    <property type="entry name" value="His_kinase_dom"/>
</dbReference>
<dbReference type="InterPro" id="IPR011110">
    <property type="entry name" value="Reg_prop"/>
</dbReference>
<dbReference type="Gene3D" id="1.10.287.130">
    <property type="match status" value="1"/>
</dbReference>
<evidence type="ECO:0000256" key="6">
    <source>
        <dbReference type="ARBA" id="ARBA00023163"/>
    </source>
</evidence>
<dbReference type="PROSITE" id="PS50110">
    <property type="entry name" value="RESPONSE_REGULATORY"/>
    <property type="match status" value="1"/>
</dbReference>
<keyword evidence="6" id="KW-0804">Transcription</keyword>
<dbReference type="CDD" id="cd00082">
    <property type="entry name" value="HisKA"/>
    <property type="match status" value="1"/>
</dbReference>
<evidence type="ECO:0000256" key="4">
    <source>
        <dbReference type="ARBA" id="ARBA00023015"/>
    </source>
</evidence>
<evidence type="ECO:0000259" key="11">
    <source>
        <dbReference type="PROSITE" id="PS50110"/>
    </source>
</evidence>
<gene>
    <name evidence="12" type="ORF">JBL43_17095</name>
</gene>
<dbReference type="Pfam" id="PF00072">
    <property type="entry name" value="Response_reg"/>
    <property type="match status" value="1"/>
</dbReference>
<dbReference type="SMART" id="SM00342">
    <property type="entry name" value="HTH_ARAC"/>
    <property type="match status" value="1"/>
</dbReference>
<feature type="modified residue" description="4-aspartylphosphate" evidence="7">
    <location>
        <position position="1191"/>
    </location>
</feature>
<dbReference type="EMBL" id="JAEHFJ010000010">
    <property type="protein sequence ID" value="MBJ2175975.1"/>
    <property type="molecule type" value="Genomic_DNA"/>
</dbReference>
<keyword evidence="8" id="KW-0472">Membrane</keyword>
<dbReference type="Pfam" id="PF02518">
    <property type="entry name" value="HATPase_c"/>
    <property type="match status" value="1"/>
</dbReference>
<accession>A0ABS0WVM3</accession>
<dbReference type="PROSITE" id="PS01124">
    <property type="entry name" value="HTH_ARAC_FAMILY_2"/>
    <property type="match status" value="1"/>
</dbReference>
<dbReference type="InterPro" id="IPR011006">
    <property type="entry name" value="CheY-like_superfamily"/>
</dbReference>
<dbReference type="SUPFAM" id="SSF52172">
    <property type="entry name" value="CheY-like"/>
    <property type="match status" value="1"/>
</dbReference>
<evidence type="ECO:0000256" key="3">
    <source>
        <dbReference type="ARBA" id="ARBA00022553"/>
    </source>
</evidence>
<dbReference type="SMART" id="SM00388">
    <property type="entry name" value="HisKA"/>
    <property type="match status" value="1"/>
</dbReference>
<feature type="domain" description="HTH araC/xylS-type" evidence="9">
    <location>
        <begin position="1291"/>
        <end position="1390"/>
    </location>
</feature>
<dbReference type="InterPro" id="IPR011123">
    <property type="entry name" value="Y_Y_Y"/>
</dbReference>
<dbReference type="Pfam" id="PF07495">
    <property type="entry name" value="Y_Y_Y"/>
    <property type="match status" value="1"/>
</dbReference>
<evidence type="ECO:0000256" key="5">
    <source>
        <dbReference type="ARBA" id="ARBA00023125"/>
    </source>
</evidence>
<dbReference type="SUPFAM" id="SSF46689">
    <property type="entry name" value="Homeodomain-like"/>
    <property type="match status" value="1"/>
</dbReference>
<dbReference type="PANTHER" id="PTHR43547">
    <property type="entry name" value="TWO-COMPONENT HISTIDINE KINASE"/>
    <property type="match status" value="1"/>
</dbReference>
<evidence type="ECO:0000256" key="7">
    <source>
        <dbReference type="PROSITE-ProRule" id="PRU00169"/>
    </source>
</evidence>
<evidence type="ECO:0000256" key="1">
    <source>
        <dbReference type="ARBA" id="ARBA00000085"/>
    </source>
</evidence>
<dbReference type="SUPFAM" id="SSF63829">
    <property type="entry name" value="Calcium-dependent phosphotriesterase"/>
    <property type="match status" value="3"/>
</dbReference>
<dbReference type="Gene3D" id="2.60.40.10">
    <property type="entry name" value="Immunoglobulins"/>
    <property type="match status" value="1"/>
</dbReference>
<feature type="domain" description="Response regulatory" evidence="11">
    <location>
        <begin position="1143"/>
        <end position="1258"/>
    </location>
</feature>
<dbReference type="Pfam" id="PF12833">
    <property type="entry name" value="HTH_18"/>
    <property type="match status" value="1"/>
</dbReference>
<dbReference type="InterPro" id="IPR036890">
    <property type="entry name" value="HATPase_C_sf"/>
</dbReference>
<proteinExistence type="predicted"/>
<dbReference type="Pfam" id="PF00512">
    <property type="entry name" value="HisKA"/>
    <property type="match status" value="1"/>
</dbReference>
<dbReference type="InterPro" id="IPR018062">
    <property type="entry name" value="HTH_AraC-typ_CS"/>
</dbReference>
<dbReference type="InterPro" id="IPR009057">
    <property type="entry name" value="Homeodomain-like_sf"/>
</dbReference>
<keyword evidence="4" id="KW-0805">Transcription regulation</keyword>
<keyword evidence="5" id="KW-0238">DNA-binding</keyword>
<dbReference type="InterPro" id="IPR015943">
    <property type="entry name" value="WD40/YVTN_repeat-like_dom_sf"/>
</dbReference>
<dbReference type="Gene3D" id="1.10.10.60">
    <property type="entry name" value="Homeodomain-like"/>
    <property type="match status" value="1"/>
</dbReference>
<dbReference type="PROSITE" id="PS50109">
    <property type="entry name" value="HIS_KIN"/>
    <property type="match status" value="1"/>
</dbReference>
<feature type="transmembrane region" description="Helical" evidence="8">
    <location>
        <begin position="818"/>
        <end position="839"/>
    </location>
</feature>
<dbReference type="SMART" id="SM00448">
    <property type="entry name" value="REC"/>
    <property type="match status" value="1"/>
</dbReference>
<sequence length="1399" mass="160198">MSVKNYIIFCFCLITNLVFSQFNNLKFENLDTYNGLSSSTCVEIFQDKEGFLWFGTIDGLNKYNGYEFEIFKSVLNDSKSISNNRINAITEDNEGNLWVGTNNGLNLFVKEKNNFIRINLYRDLSLANGTQKIINDLFYDSINNTIWVGTNNGIIKINLGDDSINIDNYKFSYYINDQTNPNSIDNNNVNVIVKDEKDIIWIGTNGQHLNRYNNKKNNFDRVLIKNNETYELNHIPKRVFIDSDGDFWIGNDLSNLILWNRKQNTFKHISVVGKNTPILDMFQDSKGLFWISTDAFGLYLFNKKNDVVELQQHIVNDFSDPFTLPNNKPSKIFEDNKGIYWIGSYDKGVSKLDPSNYAFGHYYYQPNNLNGLNQKTVQSVLEDSKGRIWISAYDGGMNLFDEKTKSFKHFSRNPNLRNGLSSNKILYTFESHDGFIWVCTLDGGVNKFNPKTYTFETFLHDVKDSLSIGQSSVWSGVEDNKNRIWFGLRTEGLSLYDPLTEQFSNYKNTFAKENGLVSNSVICTFIDSKNRLYIGTALGLNVVDLNQLDEYIPKDIKFKLIKEKGLEGGGINYVTEDHNGNIWIGSDNGVFKLDNTLHLLNSYSSQNGLPNNLVVGIKEDDNYNLWITTKSGLSLLNPQTHQFKNFNAHDGLQGPEFQSKSIEKTKNGRIIIGGINGFNIFQPNDIKAPSLVELQPQITNFRLNNKIVVEGDSINGRVLLNNGISKIKDLNLNYDENYISFEFVALYFDNSEQVQYAYRMQGLDNEFINLGSNRVVNLSNLEPGNYTFEVKASITGDWESAKMAFINIVIAPPIWRTWWAYFVYFIIGALILFAVIHYYTLKIQEAQRHELDQKQLQFFVNVSHEFRTPLTLILNPVNKILSNFNNDPEVTKRSATSIQRSARRLMHLVDQLLDYRKMDAGMSPLQLEKGDIVKFSHDIFTLFKDLAKKKEIDYVFESTSKSIKCLFDFDKVEKIITNLVSNAIKFTNNEGCITVTINTSKEKESISNFTLFKGKKLTRYIEIIVEDTGVGLDKEQQNRIFSRFYNVDETKSGTGIGLNFTKGLVELHGGKISLDSKRKKGSKFIVKLPLDVNSKSKKVENVKNEYLINSMKAVEYNMIISNDNVSADPKKEKGITVNKELPVILIVEDNKELRIHLKNDLKDLYTIKEAVNGKEGLKMVKKYYPDVVISDVMMPKMDGFEMCKLIKTDLETSHIPVVLLTARTLAEDRIVGYDNGADAYLSKPFVINVLRSRIDNLLLAKNRLRKRFSEIGGIFPSSEVTTNNLDEAFLDKATKIVLSNISDLDFKQDHLLKEMGIGRSQFYRKINSLTGNNPSYFIRTIRLRYASELLLKNENSIKEVTYMSGFNSTAYFSKTFRELFKLTPSQYIEQNEKNKKTAT</sequence>
<dbReference type="PANTHER" id="PTHR43547:SF2">
    <property type="entry name" value="HYBRID SIGNAL TRANSDUCTION HISTIDINE KINASE C"/>
    <property type="match status" value="1"/>
</dbReference>
<dbReference type="Pfam" id="PF07494">
    <property type="entry name" value="Reg_prop"/>
    <property type="match status" value="4"/>
</dbReference>
<dbReference type="Gene3D" id="3.30.565.10">
    <property type="entry name" value="Histidine kinase-like ATPase, C-terminal domain"/>
    <property type="match status" value="1"/>
</dbReference>
<feature type="domain" description="Histidine kinase" evidence="10">
    <location>
        <begin position="861"/>
        <end position="1092"/>
    </location>
</feature>
<comment type="caution">
    <text evidence="12">The sequence shown here is derived from an EMBL/GenBank/DDBJ whole genome shotgun (WGS) entry which is preliminary data.</text>
</comment>